<name>A0A427AQW9_ENSVE</name>
<evidence type="ECO:0008006" key="3">
    <source>
        <dbReference type="Google" id="ProtNLM"/>
    </source>
</evidence>
<dbReference type="InterPro" id="IPR009291">
    <property type="entry name" value="Vps62"/>
</dbReference>
<dbReference type="Pfam" id="PF06101">
    <property type="entry name" value="Vps62"/>
    <property type="match status" value="1"/>
</dbReference>
<organism evidence="1 2">
    <name type="scientific">Ensete ventricosum</name>
    <name type="common">Abyssinian banana</name>
    <name type="synonym">Musa ensete</name>
    <dbReference type="NCBI Taxonomy" id="4639"/>
    <lineage>
        <taxon>Eukaryota</taxon>
        <taxon>Viridiplantae</taxon>
        <taxon>Streptophyta</taxon>
        <taxon>Embryophyta</taxon>
        <taxon>Tracheophyta</taxon>
        <taxon>Spermatophyta</taxon>
        <taxon>Magnoliopsida</taxon>
        <taxon>Liliopsida</taxon>
        <taxon>Zingiberales</taxon>
        <taxon>Musaceae</taxon>
        <taxon>Ensete</taxon>
    </lineage>
</organism>
<dbReference type="Proteomes" id="UP000287651">
    <property type="component" value="Unassembled WGS sequence"/>
</dbReference>
<dbReference type="PANTHER" id="PTHR48219">
    <property type="entry name" value="VACUOLAR PROTEIN SORTING-ASSOCIATED PROTEIN 62-RELATED"/>
    <property type="match status" value="1"/>
</dbReference>
<dbReference type="AlphaFoldDB" id="A0A427AQW9"/>
<evidence type="ECO:0000313" key="2">
    <source>
        <dbReference type="Proteomes" id="UP000287651"/>
    </source>
</evidence>
<accession>A0A427AQW9</accession>
<sequence>NGEYLDSSIYLGANSSYSASADDNVFLERWNEGDSVDSHEETVDSEVLKPVASGSTEVVIELQVANSYAFFVSLHQNFRNTADIAFWRVENSFGSFLPANPNSTNLIGKAYELRHVLFRNSDTAIEDSKSSRVQTTINDDGSQLERAGLLTSGRIFEAVANFKLIWWNQGTSFRKKLSIWRPVVSPGTVFLGDIAVQGYISYFTPWCSIFNNFLLYVILQLLLECSYEKPNSAVVLHDPGDESFLKAPQDFQLVGRIKKQKGAESISFWLPVPPPGFVALGCVASRGSPKTDDIGSLRCIRSDMVARDQFADESVWDSSETRMSEHFSLWSVGNDMGTFLIRNGYRKPPRRFALKLAGSTLYSGSDTTVIDAEIKTISASVFDDYGGLVRFSANLN</sequence>
<comment type="caution">
    <text evidence="1">The sequence shown here is derived from an EMBL/GenBank/DDBJ whole genome shotgun (WGS) entry which is preliminary data.</text>
</comment>
<gene>
    <name evidence="1" type="ORF">B296_00017584</name>
</gene>
<protein>
    <recommendedName>
        <fullName evidence="3">Vacuolar protein sorting-associated protein 13 VPS13 adaptor binding domain-containing protein</fullName>
    </recommendedName>
</protein>
<feature type="non-terminal residue" evidence="1">
    <location>
        <position position="1"/>
    </location>
</feature>
<dbReference type="PANTHER" id="PTHR48219:SF1">
    <property type="entry name" value="VACUOLAR PROTEIN SORTING-ASSOCIATED PROTEIN 62"/>
    <property type="match status" value="1"/>
</dbReference>
<evidence type="ECO:0000313" key="1">
    <source>
        <dbReference type="EMBL" id="RRT78642.1"/>
    </source>
</evidence>
<dbReference type="EMBL" id="AMZH03001622">
    <property type="protein sequence ID" value="RRT78642.1"/>
    <property type="molecule type" value="Genomic_DNA"/>
</dbReference>
<proteinExistence type="predicted"/>
<reference evidence="1 2" key="1">
    <citation type="journal article" date="2014" name="Agronomy (Basel)">
        <title>A Draft Genome Sequence for Ensete ventricosum, the Drought-Tolerant Tree Against Hunger.</title>
        <authorList>
            <person name="Harrison J."/>
            <person name="Moore K.A."/>
            <person name="Paszkiewicz K."/>
            <person name="Jones T."/>
            <person name="Grant M."/>
            <person name="Ambacheew D."/>
            <person name="Muzemil S."/>
            <person name="Studholme D.J."/>
        </authorList>
    </citation>
    <scope>NUCLEOTIDE SEQUENCE [LARGE SCALE GENOMIC DNA]</scope>
</reference>